<reference evidence="5 6" key="1">
    <citation type="submission" date="2024-01" db="EMBL/GenBank/DDBJ databases">
        <title>Comparative genomics of Cryptococcus and Kwoniella reveals pathogenesis evolution and contrasting modes of karyotype evolution via chromosome fusion or intercentromeric recombination.</title>
        <authorList>
            <person name="Coelho M.A."/>
            <person name="David-Palma M."/>
            <person name="Shea T."/>
            <person name="Bowers K."/>
            <person name="McGinley-Smith S."/>
            <person name="Mohammad A.W."/>
            <person name="Gnirke A."/>
            <person name="Yurkov A.M."/>
            <person name="Nowrousian M."/>
            <person name="Sun S."/>
            <person name="Cuomo C.A."/>
            <person name="Heitman J."/>
        </authorList>
    </citation>
    <scope>NUCLEOTIDE SEQUENCE [LARGE SCALE GENOMIC DNA]</scope>
    <source>
        <strain evidence="5 6">CBS 6074</strain>
    </source>
</reference>
<name>A0AAX4JU96_9TREE</name>
<evidence type="ECO:0000256" key="1">
    <source>
        <dbReference type="ARBA" id="ARBA00013260"/>
    </source>
</evidence>
<dbReference type="Gene3D" id="3.40.1490.10">
    <property type="entry name" value="Bit1"/>
    <property type="match status" value="1"/>
</dbReference>
<feature type="compositionally biased region" description="Low complexity" evidence="4">
    <location>
        <begin position="1"/>
        <end position="28"/>
    </location>
</feature>
<accession>A0AAX4JU96</accession>
<dbReference type="RefSeq" id="XP_066075753.1">
    <property type="nucleotide sequence ID" value="XM_066219656.1"/>
</dbReference>
<dbReference type="Proteomes" id="UP001355207">
    <property type="component" value="Chromosome 5"/>
</dbReference>
<sequence>MSTLPESPTPTKTTTSTLTSQSQSQPDTIDMPKPTGLVMQIIVRRDLLNVHDWPIGPLLAQSAHASTAVLHKYRDHPDVKKYLEGEDGRGWEGMRKVVLEAPNDETLREIARKLDNLTNPISYHIWIEQPENTPTALALIPNKRPKQLKKILDEHCKLFE</sequence>
<evidence type="ECO:0000313" key="6">
    <source>
        <dbReference type="Proteomes" id="UP001355207"/>
    </source>
</evidence>
<dbReference type="PANTHER" id="PTHR46194:SF1">
    <property type="entry name" value="PEPTIDYL-TRNA HYDROLASE PTRHD1-RELATED"/>
    <property type="match status" value="1"/>
</dbReference>
<keyword evidence="2" id="KW-0378">Hydrolase</keyword>
<dbReference type="AlphaFoldDB" id="A0AAX4JU96"/>
<dbReference type="InterPro" id="IPR023476">
    <property type="entry name" value="Pep_tRNA_hydro_II_dom_sf"/>
</dbReference>
<proteinExistence type="predicted"/>
<dbReference type="Pfam" id="PF01981">
    <property type="entry name" value="PTH2"/>
    <property type="match status" value="1"/>
</dbReference>
<organism evidence="5 6">
    <name type="scientific">Kwoniella dendrophila CBS 6074</name>
    <dbReference type="NCBI Taxonomy" id="1295534"/>
    <lineage>
        <taxon>Eukaryota</taxon>
        <taxon>Fungi</taxon>
        <taxon>Dikarya</taxon>
        <taxon>Basidiomycota</taxon>
        <taxon>Agaricomycotina</taxon>
        <taxon>Tremellomycetes</taxon>
        <taxon>Tremellales</taxon>
        <taxon>Cryptococcaceae</taxon>
        <taxon>Kwoniella</taxon>
    </lineage>
</organism>
<dbReference type="PANTHER" id="PTHR46194">
    <property type="entry name" value="PEPTIDYL-TRNA HYDROLASE PTRHD1-RELATED"/>
    <property type="match status" value="1"/>
</dbReference>
<keyword evidence="6" id="KW-1185">Reference proteome</keyword>
<evidence type="ECO:0000256" key="3">
    <source>
        <dbReference type="ARBA" id="ARBA00048707"/>
    </source>
</evidence>
<dbReference type="GeneID" id="91094577"/>
<dbReference type="GO" id="GO:0004045">
    <property type="term" value="F:peptidyl-tRNA hydrolase activity"/>
    <property type="evidence" value="ECO:0007669"/>
    <property type="project" value="UniProtKB-EC"/>
</dbReference>
<evidence type="ECO:0000313" key="5">
    <source>
        <dbReference type="EMBL" id="WWC88990.1"/>
    </source>
</evidence>
<evidence type="ECO:0000256" key="2">
    <source>
        <dbReference type="ARBA" id="ARBA00022801"/>
    </source>
</evidence>
<dbReference type="EC" id="3.1.1.29" evidence="1"/>
<dbReference type="EMBL" id="CP144102">
    <property type="protein sequence ID" value="WWC88990.1"/>
    <property type="molecule type" value="Genomic_DNA"/>
</dbReference>
<comment type="catalytic activity">
    <reaction evidence="3">
        <text>an N-acyl-L-alpha-aminoacyl-tRNA + H2O = an N-acyl-L-amino acid + a tRNA + H(+)</text>
        <dbReference type="Rhea" id="RHEA:54448"/>
        <dbReference type="Rhea" id="RHEA-COMP:10123"/>
        <dbReference type="Rhea" id="RHEA-COMP:13883"/>
        <dbReference type="ChEBI" id="CHEBI:15377"/>
        <dbReference type="ChEBI" id="CHEBI:15378"/>
        <dbReference type="ChEBI" id="CHEBI:59874"/>
        <dbReference type="ChEBI" id="CHEBI:78442"/>
        <dbReference type="ChEBI" id="CHEBI:138191"/>
        <dbReference type="EC" id="3.1.1.29"/>
    </reaction>
</comment>
<dbReference type="InterPro" id="IPR042237">
    <property type="entry name" value="PTRHD1"/>
</dbReference>
<dbReference type="SUPFAM" id="SSF102462">
    <property type="entry name" value="Peptidyl-tRNA hydrolase II"/>
    <property type="match status" value="1"/>
</dbReference>
<protein>
    <recommendedName>
        <fullName evidence="1">peptidyl-tRNA hydrolase</fullName>
        <ecNumber evidence="1">3.1.1.29</ecNumber>
    </recommendedName>
</protein>
<feature type="region of interest" description="Disordered" evidence="4">
    <location>
        <begin position="1"/>
        <end position="33"/>
    </location>
</feature>
<dbReference type="InterPro" id="IPR002833">
    <property type="entry name" value="PTH2"/>
</dbReference>
<evidence type="ECO:0000256" key="4">
    <source>
        <dbReference type="SAM" id="MobiDB-lite"/>
    </source>
</evidence>
<gene>
    <name evidence="5" type="ORF">L201_003907</name>
</gene>